<dbReference type="EMBL" id="JADIKE010000028">
    <property type="protein sequence ID" value="MBM7124691.1"/>
    <property type="molecule type" value="Genomic_DNA"/>
</dbReference>
<keyword evidence="1" id="KW-0732">Signal</keyword>
<evidence type="ECO:0000313" key="3">
    <source>
        <dbReference type="Proteomes" id="UP001430149"/>
    </source>
</evidence>
<comment type="caution">
    <text evidence="2">The sequence shown here is derived from an EMBL/GenBank/DDBJ whole genome shotgun (WGS) entry which is preliminary data.</text>
</comment>
<sequence>MGKLFLCAILTCLVSSAFADDPIAPPSKVTVCSPSGAYCATSDPGTQETTLSRRGLPSPLWKIPGSYAWILVADDGRRMIIGYPGLNLIPKEAAMDSEVFRIYGPTGLVKSIVLRDIYQSKSQLTETISHYEWEKGAYLDVKGHLVVEREDGRKVAFDPSTGNCI</sequence>
<gene>
    <name evidence="2" type="ORF">ISP19_04810</name>
</gene>
<reference evidence="2" key="1">
    <citation type="submission" date="2020-10" db="EMBL/GenBank/DDBJ databases">
        <title>Phylogeny of dyella-like bacteria.</title>
        <authorList>
            <person name="Fu J."/>
        </authorList>
    </citation>
    <scope>NUCLEOTIDE SEQUENCE</scope>
    <source>
        <strain evidence="2">DHOC52</strain>
    </source>
</reference>
<keyword evidence="3" id="KW-1185">Reference proteome</keyword>
<proteinExistence type="predicted"/>
<evidence type="ECO:0000256" key="1">
    <source>
        <dbReference type="SAM" id="SignalP"/>
    </source>
</evidence>
<organism evidence="2 3">
    <name type="scientific">Dyella flava</name>
    <dbReference type="NCBI Taxonomy" id="1920170"/>
    <lineage>
        <taxon>Bacteria</taxon>
        <taxon>Pseudomonadati</taxon>
        <taxon>Pseudomonadota</taxon>
        <taxon>Gammaproteobacteria</taxon>
        <taxon>Lysobacterales</taxon>
        <taxon>Rhodanobacteraceae</taxon>
        <taxon>Dyella</taxon>
    </lineage>
</organism>
<name>A0ABS2K0B2_9GAMM</name>
<protein>
    <submittedName>
        <fullName evidence="2">Uncharacterized protein</fullName>
    </submittedName>
</protein>
<dbReference type="RefSeq" id="WP_204680214.1">
    <property type="nucleotide sequence ID" value="NZ_BSNR01000003.1"/>
</dbReference>
<feature type="chain" id="PRO_5047014926" evidence="1">
    <location>
        <begin position="20"/>
        <end position="165"/>
    </location>
</feature>
<evidence type="ECO:0000313" key="2">
    <source>
        <dbReference type="EMBL" id="MBM7124691.1"/>
    </source>
</evidence>
<accession>A0ABS2K0B2</accession>
<feature type="signal peptide" evidence="1">
    <location>
        <begin position="1"/>
        <end position="19"/>
    </location>
</feature>
<dbReference type="Proteomes" id="UP001430149">
    <property type="component" value="Unassembled WGS sequence"/>
</dbReference>